<dbReference type="PANTHER" id="PTHR46148:SF57">
    <property type="entry name" value="OS12G0499874 PROTEIN"/>
    <property type="match status" value="1"/>
</dbReference>
<gene>
    <name evidence="2" type="ORF">U9M48_003132</name>
</gene>
<accession>A0AAQ3SHZ6</accession>
<protein>
    <recommendedName>
        <fullName evidence="1">Tf2-1-like SH3-like domain-containing protein</fullName>
    </recommendedName>
</protein>
<evidence type="ECO:0000313" key="3">
    <source>
        <dbReference type="Proteomes" id="UP001341281"/>
    </source>
</evidence>
<feature type="domain" description="Tf2-1-like SH3-like" evidence="1">
    <location>
        <begin position="70"/>
        <end position="133"/>
    </location>
</feature>
<reference evidence="2 3" key="1">
    <citation type="submission" date="2024-02" db="EMBL/GenBank/DDBJ databases">
        <title>High-quality chromosome-scale genome assembly of Pensacola bahiagrass (Paspalum notatum Flugge var. saurae).</title>
        <authorList>
            <person name="Vega J.M."/>
            <person name="Podio M."/>
            <person name="Orjuela J."/>
            <person name="Siena L.A."/>
            <person name="Pessino S.C."/>
            <person name="Combes M.C."/>
            <person name="Mariac C."/>
            <person name="Albertini E."/>
            <person name="Pupilli F."/>
            <person name="Ortiz J.P.A."/>
            <person name="Leblanc O."/>
        </authorList>
    </citation>
    <scope>NUCLEOTIDE SEQUENCE [LARGE SCALE GENOMIC DNA]</scope>
    <source>
        <strain evidence="2">R1</strain>
        <tissue evidence="2">Leaf</tissue>
    </source>
</reference>
<organism evidence="2 3">
    <name type="scientific">Paspalum notatum var. saurae</name>
    <dbReference type="NCBI Taxonomy" id="547442"/>
    <lineage>
        <taxon>Eukaryota</taxon>
        <taxon>Viridiplantae</taxon>
        <taxon>Streptophyta</taxon>
        <taxon>Embryophyta</taxon>
        <taxon>Tracheophyta</taxon>
        <taxon>Spermatophyta</taxon>
        <taxon>Magnoliopsida</taxon>
        <taxon>Liliopsida</taxon>
        <taxon>Poales</taxon>
        <taxon>Poaceae</taxon>
        <taxon>PACMAD clade</taxon>
        <taxon>Panicoideae</taxon>
        <taxon>Andropogonodae</taxon>
        <taxon>Paspaleae</taxon>
        <taxon>Paspalinae</taxon>
        <taxon>Paspalum</taxon>
    </lineage>
</organism>
<dbReference type="AlphaFoldDB" id="A0AAQ3SHZ6"/>
<dbReference type="PANTHER" id="PTHR46148">
    <property type="entry name" value="CHROMO DOMAIN-CONTAINING PROTEIN"/>
    <property type="match status" value="1"/>
</dbReference>
<dbReference type="EMBL" id="CP144745">
    <property type="protein sequence ID" value="WVZ52037.1"/>
    <property type="molecule type" value="Genomic_DNA"/>
</dbReference>
<sequence>MVLVGTSACCMLNFLAIKPVLRSRRLKHCTARGVELLCSRIKPVRSRVAQYRQRSYADVHSRDLAFKVDDHVYLKVSPIRGIRRFNMKGKLAPRYVGPFRILEKKGEVAYRLELPPNLSSVHDVFHVSQLKKCLRVLEDQTPLDGFEVQEDMTYIEHLVKILDTMERVT</sequence>
<dbReference type="InterPro" id="IPR056924">
    <property type="entry name" value="SH3_Tf2-1"/>
</dbReference>
<evidence type="ECO:0000259" key="1">
    <source>
        <dbReference type="Pfam" id="PF24626"/>
    </source>
</evidence>
<keyword evidence="3" id="KW-1185">Reference proteome</keyword>
<dbReference type="Proteomes" id="UP001341281">
    <property type="component" value="Chromosome 01"/>
</dbReference>
<evidence type="ECO:0000313" key="2">
    <source>
        <dbReference type="EMBL" id="WVZ52037.1"/>
    </source>
</evidence>
<name>A0AAQ3SHZ6_PASNO</name>
<proteinExistence type="predicted"/>
<dbReference type="Pfam" id="PF24626">
    <property type="entry name" value="SH3_Tf2-1"/>
    <property type="match status" value="1"/>
</dbReference>